<evidence type="ECO:0000313" key="2">
    <source>
        <dbReference type="Proteomes" id="UP001151760"/>
    </source>
</evidence>
<protein>
    <submittedName>
        <fullName evidence="1">Uncharacterized protein</fullName>
    </submittedName>
</protein>
<comment type="caution">
    <text evidence="1">The sequence shown here is derived from an EMBL/GenBank/DDBJ whole genome shotgun (WGS) entry which is preliminary data.</text>
</comment>
<keyword evidence="2" id="KW-1185">Reference proteome</keyword>
<accession>A0ABQ4Z2U0</accession>
<gene>
    <name evidence="1" type="ORF">Tco_0750666</name>
</gene>
<sequence length="136" mass="15025">MLRCSADLSLSDSDFIFYSRVRRIVMSSSPHSTIIPSDSDINDAIPPPQVIIALPAVLPPSLVLSLSPMFDSRDSFPSKEISLPKDTETPVKLPILVSSSSSVGFHHQLGTYDDHWEVNQSLEKPDESDTCYNVHL</sequence>
<reference evidence="1" key="1">
    <citation type="journal article" date="2022" name="Int. J. Mol. Sci.">
        <title>Draft Genome of Tanacetum Coccineum: Genomic Comparison of Closely Related Tanacetum-Family Plants.</title>
        <authorList>
            <person name="Yamashiro T."/>
            <person name="Shiraishi A."/>
            <person name="Nakayama K."/>
            <person name="Satake H."/>
        </authorList>
    </citation>
    <scope>NUCLEOTIDE SEQUENCE</scope>
</reference>
<reference evidence="1" key="2">
    <citation type="submission" date="2022-01" db="EMBL/GenBank/DDBJ databases">
        <authorList>
            <person name="Yamashiro T."/>
            <person name="Shiraishi A."/>
            <person name="Satake H."/>
            <person name="Nakayama K."/>
        </authorList>
    </citation>
    <scope>NUCLEOTIDE SEQUENCE</scope>
</reference>
<evidence type="ECO:0000313" key="1">
    <source>
        <dbReference type="EMBL" id="GJS84125.1"/>
    </source>
</evidence>
<proteinExistence type="predicted"/>
<name>A0ABQ4Z2U0_9ASTR</name>
<dbReference type="EMBL" id="BQNB010010951">
    <property type="protein sequence ID" value="GJS84125.1"/>
    <property type="molecule type" value="Genomic_DNA"/>
</dbReference>
<dbReference type="Proteomes" id="UP001151760">
    <property type="component" value="Unassembled WGS sequence"/>
</dbReference>
<organism evidence="1 2">
    <name type="scientific">Tanacetum coccineum</name>
    <dbReference type="NCBI Taxonomy" id="301880"/>
    <lineage>
        <taxon>Eukaryota</taxon>
        <taxon>Viridiplantae</taxon>
        <taxon>Streptophyta</taxon>
        <taxon>Embryophyta</taxon>
        <taxon>Tracheophyta</taxon>
        <taxon>Spermatophyta</taxon>
        <taxon>Magnoliopsida</taxon>
        <taxon>eudicotyledons</taxon>
        <taxon>Gunneridae</taxon>
        <taxon>Pentapetalae</taxon>
        <taxon>asterids</taxon>
        <taxon>campanulids</taxon>
        <taxon>Asterales</taxon>
        <taxon>Asteraceae</taxon>
        <taxon>Asteroideae</taxon>
        <taxon>Anthemideae</taxon>
        <taxon>Anthemidinae</taxon>
        <taxon>Tanacetum</taxon>
    </lineage>
</organism>